<dbReference type="AlphaFoldDB" id="A0A2J0QBD7"/>
<keyword evidence="1" id="KW-0472">Membrane</keyword>
<evidence type="ECO:0000313" key="2">
    <source>
        <dbReference type="EMBL" id="PJE51572.1"/>
    </source>
</evidence>
<organism evidence="2 3">
    <name type="scientific">Candidatus Yanofskybacteria bacterium CG10_big_fil_rev_8_21_14_0_10_36_16</name>
    <dbReference type="NCBI Taxonomy" id="1975096"/>
    <lineage>
        <taxon>Bacteria</taxon>
        <taxon>Candidatus Yanofskyibacteriota</taxon>
    </lineage>
</organism>
<accession>A0A2J0QBD7</accession>
<dbReference type="EMBL" id="PCXQ01000001">
    <property type="protein sequence ID" value="PJE51572.1"/>
    <property type="molecule type" value="Genomic_DNA"/>
</dbReference>
<keyword evidence="1" id="KW-1133">Transmembrane helix</keyword>
<comment type="caution">
    <text evidence="2">The sequence shown here is derived from an EMBL/GenBank/DDBJ whole genome shotgun (WGS) entry which is preliminary data.</text>
</comment>
<feature type="transmembrane region" description="Helical" evidence="1">
    <location>
        <begin position="34"/>
        <end position="54"/>
    </location>
</feature>
<gene>
    <name evidence="2" type="ORF">COV29_00225</name>
</gene>
<proteinExistence type="predicted"/>
<sequence>MDVIKSKISLLLWGIVIISSFIFLPFLWALFSLFYIAAISPIIAMFIYAPFKGLLDKHSDILKSRFSGFSEAVALIIVYYLVSFRFDIPFNFIPMTAAIFTVTQVGRYYRSGDFREANQLIWFLITAGIWFVAQFLV</sequence>
<protein>
    <submittedName>
        <fullName evidence="2">Uncharacterized protein</fullName>
    </submittedName>
</protein>
<name>A0A2J0QBD7_9BACT</name>
<reference evidence="2 3" key="1">
    <citation type="submission" date="2017-09" db="EMBL/GenBank/DDBJ databases">
        <title>Depth-based differentiation of microbial function through sediment-hosted aquifers and enrichment of novel symbionts in the deep terrestrial subsurface.</title>
        <authorList>
            <person name="Probst A.J."/>
            <person name="Ladd B."/>
            <person name="Jarett J.K."/>
            <person name="Geller-Mcgrath D.E."/>
            <person name="Sieber C.M."/>
            <person name="Emerson J.B."/>
            <person name="Anantharaman K."/>
            <person name="Thomas B.C."/>
            <person name="Malmstrom R."/>
            <person name="Stieglmeier M."/>
            <person name="Klingl A."/>
            <person name="Woyke T."/>
            <person name="Ryan C.M."/>
            <person name="Banfield J.F."/>
        </authorList>
    </citation>
    <scope>NUCLEOTIDE SEQUENCE [LARGE SCALE GENOMIC DNA]</scope>
    <source>
        <strain evidence="2">CG10_big_fil_rev_8_21_14_0_10_36_16</strain>
    </source>
</reference>
<evidence type="ECO:0000313" key="3">
    <source>
        <dbReference type="Proteomes" id="UP000228496"/>
    </source>
</evidence>
<feature type="transmembrane region" description="Helical" evidence="1">
    <location>
        <begin position="10"/>
        <end position="28"/>
    </location>
</feature>
<dbReference type="Proteomes" id="UP000228496">
    <property type="component" value="Unassembled WGS sequence"/>
</dbReference>
<feature type="transmembrane region" description="Helical" evidence="1">
    <location>
        <begin position="88"/>
        <end position="108"/>
    </location>
</feature>
<evidence type="ECO:0000256" key="1">
    <source>
        <dbReference type="SAM" id="Phobius"/>
    </source>
</evidence>
<feature type="transmembrane region" description="Helical" evidence="1">
    <location>
        <begin position="120"/>
        <end position="136"/>
    </location>
</feature>
<feature type="transmembrane region" description="Helical" evidence="1">
    <location>
        <begin position="66"/>
        <end position="82"/>
    </location>
</feature>
<keyword evidence="1" id="KW-0812">Transmembrane</keyword>